<reference evidence="2" key="1">
    <citation type="journal article" date="2021" name="PeerJ">
        <title>Extensive microbial diversity within the chicken gut microbiome revealed by metagenomics and culture.</title>
        <authorList>
            <person name="Gilroy R."/>
            <person name="Ravi A."/>
            <person name="Getino M."/>
            <person name="Pursley I."/>
            <person name="Horton D.L."/>
            <person name="Alikhan N.F."/>
            <person name="Baker D."/>
            <person name="Gharbi K."/>
            <person name="Hall N."/>
            <person name="Watson M."/>
            <person name="Adriaenssens E.M."/>
            <person name="Foster-Nyarko E."/>
            <person name="Jarju S."/>
            <person name="Secka A."/>
            <person name="Antonio M."/>
            <person name="Oren A."/>
            <person name="Chaudhuri R.R."/>
            <person name="La Ragione R."/>
            <person name="Hildebrand F."/>
            <person name="Pallen M.J."/>
        </authorList>
    </citation>
    <scope>NUCLEOTIDE SEQUENCE</scope>
    <source>
        <strain evidence="2">CHK188-16595</strain>
    </source>
</reference>
<name>A0A9D2S9G7_9FIRM</name>
<protein>
    <submittedName>
        <fullName evidence="2">Zinc dependent phospholipase C family protein</fullName>
    </submittedName>
</protein>
<feature type="domain" description="Phospholipase C/D" evidence="1">
    <location>
        <begin position="50"/>
        <end position="136"/>
    </location>
</feature>
<gene>
    <name evidence="2" type="ORF">IAA37_04830</name>
</gene>
<accession>A0A9D2S9G7</accession>
<comment type="caution">
    <text evidence="2">The sequence shown here is derived from an EMBL/GenBank/DDBJ whole genome shotgun (WGS) entry which is preliminary data.</text>
</comment>
<dbReference type="EMBL" id="DWXN01000010">
    <property type="protein sequence ID" value="HJB74984.1"/>
    <property type="molecule type" value="Genomic_DNA"/>
</dbReference>
<dbReference type="Proteomes" id="UP000823877">
    <property type="component" value="Unassembled WGS sequence"/>
</dbReference>
<organism evidence="2 3">
    <name type="scientific">Candidatus Eubacterium faecale</name>
    <dbReference type="NCBI Taxonomy" id="2838568"/>
    <lineage>
        <taxon>Bacteria</taxon>
        <taxon>Bacillati</taxon>
        <taxon>Bacillota</taxon>
        <taxon>Clostridia</taxon>
        <taxon>Eubacteriales</taxon>
        <taxon>Eubacteriaceae</taxon>
        <taxon>Eubacterium</taxon>
    </lineage>
</organism>
<dbReference type="AlphaFoldDB" id="A0A9D2S9G7"/>
<evidence type="ECO:0000259" key="1">
    <source>
        <dbReference type="Pfam" id="PF00882"/>
    </source>
</evidence>
<dbReference type="Pfam" id="PF00882">
    <property type="entry name" value="Zn_dep_PLPC"/>
    <property type="match status" value="1"/>
</dbReference>
<sequence length="260" mass="30739">MTRRSFPNTAFCRIPFCRNTNSGTATANTKTGNRGRSFKGGDFTATWGIHFRIADEILKHLHQIDREYFIIGNIAPDCGKRVENGYDPPTEVTHLTKMWNKSDCNCEFIFENCIKDETEFKKKSFFAGYYTHLLTDRLYSRLISMPIEKEFGKYREHPGFSKLVKREWYDADFKFFAENKSPAFEDFKRYRAFKEAYPSIYKHGEIGKQMKYIVRFYKNKKPENVAFIYTNKQDFDHFVAKASEIILEEMHKNGMIKLFN</sequence>
<proteinExistence type="predicted"/>
<evidence type="ECO:0000313" key="3">
    <source>
        <dbReference type="Proteomes" id="UP000823877"/>
    </source>
</evidence>
<dbReference type="InterPro" id="IPR029002">
    <property type="entry name" value="PLPC/GPLD1"/>
</dbReference>
<reference evidence="2" key="2">
    <citation type="submission" date="2021-04" db="EMBL/GenBank/DDBJ databases">
        <authorList>
            <person name="Gilroy R."/>
        </authorList>
    </citation>
    <scope>NUCLEOTIDE SEQUENCE</scope>
    <source>
        <strain evidence="2">CHK188-16595</strain>
    </source>
</reference>
<evidence type="ECO:0000313" key="2">
    <source>
        <dbReference type="EMBL" id="HJB74984.1"/>
    </source>
</evidence>